<dbReference type="InterPro" id="IPR021054">
    <property type="entry name" value="Cell_wall_mannoprotein_1"/>
</dbReference>
<organism evidence="2 3">
    <name type="scientific">Talaromyces amestolkiae</name>
    <dbReference type="NCBI Taxonomy" id="1196081"/>
    <lineage>
        <taxon>Eukaryota</taxon>
        <taxon>Fungi</taxon>
        <taxon>Dikarya</taxon>
        <taxon>Ascomycota</taxon>
        <taxon>Pezizomycotina</taxon>
        <taxon>Eurotiomycetes</taxon>
        <taxon>Eurotiomycetidae</taxon>
        <taxon>Eurotiales</taxon>
        <taxon>Trichocomaceae</taxon>
        <taxon>Talaromyces</taxon>
        <taxon>Talaromyces sect. Talaromyces</taxon>
    </lineage>
</organism>
<sequence length="177" mass="18168">MVLFAKLLVLALTAAATPILRRDAATVENDITQQIGPQIATLNSDVNGFPASGSTGAENINSDFGNLIVVINHAISDIKAAGSFGTLSGTSILAAVQELLPSLSDTLVAIEAQEPSWAAIPGGTALVLKDLQSLNTVFYTFANALIASEPILLKAAAVAVQAQLSTDFDTAIAAYSV</sequence>
<dbReference type="GO" id="GO:0005576">
    <property type="term" value="C:extracellular region"/>
    <property type="evidence" value="ECO:0007669"/>
    <property type="project" value="TreeGrafter"/>
</dbReference>
<keyword evidence="3" id="KW-1185">Reference proteome</keyword>
<dbReference type="GeneID" id="63791117"/>
<reference evidence="2 3" key="1">
    <citation type="journal article" date="2017" name="Biotechnol. Biofuels">
        <title>Differential beta-glucosidase expression as a function of carbon source availability in Talaromyces amestolkiae: a genomic and proteomic approach.</title>
        <authorList>
            <person name="de Eugenio L.I."/>
            <person name="Mendez-Liter J.A."/>
            <person name="Nieto-Dominguez M."/>
            <person name="Alonso L."/>
            <person name="Gil-Munoz J."/>
            <person name="Barriuso J."/>
            <person name="Prieto A."/>
            <person name="Martinez M.J."/>
        </authorList>
    </citation>
    <scope>NUCLEOTIDE SEQUENCE [LARGE SCALE GENOMIC DNA]</scope>
    <source>
        <strain evidence="2 3">CIB</strain>
    </source>
</reference>
<evidence type="ECO:0000313" key="3">
    <source>
        <dbReference type="Proteomes" id="UP000249363"/>
    </source>
</evidence>
<keyword evidence="1" id="KW-0732">Signal</keyword>
<evidence type="ECO:0008006" key="4">
    <source>
        <dbReference type="Google" id="ProtNLM"/>
    </source>
</evidence>
<accession>A0A364KQR1</accession>
<feature type="signal peptide" evidence="1">
    <location>
        <begin position="1"/>
        <end position="16"/>
    </location>
</feature>
<protein>
    <recommendedName>
        <fullName evidence="4">Hydrophobic surface binding protein A</fullName>
    </recommendedName>
</protein>
<comment type="caution">
    <text evidence="2">The sequence shown here is derived from an EMBL/GenBank/DDBJ whole genome shotgun (WGS) entry which is preliminary data.</text>
</comment>
<dbReference type="Pfam" id="PF12296">
    <property type="entry name" value="HsbA"/>
    <property type="match status" value="1"/>
</dbReference>
<evidence type="ECO:0000313" key="2">
    <source>
        <dbReference type="EMBL" id="RAO65888.1"/>
    </source>
</evidence>
<dbReference type="PANTHER" id="PTHR38123:SF1">
    <property type="entry name" value="HYDROPHOBIC SURFACE BINDING PROTEIN"/>
    <property type="match status" value="1"/>
</dbReference>
<name>A0A364KQR1_TALAM</name>
<gene>
    <name evidence="2" type="ORF">BHQ10_001900</name>
</gene>
<dbReference type="Gene3D" id="1.20.1280.140">
    <property type="match status" value="1"/>
</dbReference>
<dbReference type="EMBL" id="MIKG01000002">
    <property type="protein sequence ID" value="RAO65888.1"/>
    <property type="molecule type" value="Genomic_DNA"/>
</dbReference>
<feature type="chain" id="PRO_5017082971" description="Hydrophobic surface binding protein A" evidence="1">
    <location>
        <begin position="17"/>
        <end position="177"/>
    </location>
</feature>
<proteinExistence type="predicted"/>
<evidence type="ECO:0000256" key="1">
    <source>
        <dbReference type="SAM" id="SignalP"/>
    </source>
</evidence>
<dbReference type="AlphaFoldDB" id="A0A364KQR1"/>
<dbReference type="OrthoDB" id="3485059at2759"/>
<dbReference type="PANTHER" id="PTHR38123">
    <property type="entry name" value="CELL WALL SERINE-THREONINE-RICH GALACTOMANNOPROTEIN MP1 (AFU_ORTHOLOGUE AFUA_4G03240)"/>
    <property type="match status" value="1"/>
</dbReference>
<dbReference type="Proteomes" id="UP000249363">
    <property type="component" value="Unassembled WGS sequence"/>
</dbReference>
<dbReference type="RefSeq" id="XP_040730405.1">
    <property type="nucleotide sequence ID" value="XM_040873988.1"/>
</dbReference>